<comment type="similarity">
    <text evidence="8">In the N-terminal section; belongs to the bacterial solute-binding protein 3 family.</text>
</comment>
<dbReference type="GO" id="GO:0009253">
    <property type="term" value="P:peptidoglycan catabolic process"/>
    <property type="evidence" value="ECO:0007669"/>
    <property type="project" value="TreeGrafter"/>
</dbReference>
<evidence type="ECO:0000256" key="6">
    <source>
        <dbReference type="ARBA" id="ARBA00023239"/>
    </source>
</evidence>
<dbReference type="CDD" id="cd13403">
    <property type="entry name" value="MLTF-like"/>
    <property type="match status" value="1"/>
</dbReference>
<feature type="domain" description="Solute-binding protein family 3/N-terminal" evidence="10">
    <location>
        <begin position="68"/>
        <end position="291"/>
    </location>
</feature>
<comment type="subcellular location">
    <subcellularLocation>
        <location evidence="8">Cell outer membrane</location>
        <topology evidence="8">Peripheral membrane protein</topology>
    </subcellularLocation>
    <text evidence="8">Attached to the inner leaflet of the outer membrane.</text>
</comment>
<evidence type="ECO:0000256" key="3">
    <source>
        <dbReference type="ARBA" id="ARBA00022729"/>
    </source>
</evidence>
<keyword evidence="7 8" id="KW-0961">Cell wall biogenesis/degradation</keyword>
<comment type="similarity">
    <text evidence="1">Belongs to the transglycosylase Slt family.</text>
</comment>
<feature type="active site" evidence="8">
    <location>
        <position position="336"/>
    </location>
</feature>
<dbReference type="GO" id="GO:0009279">
    <property type="term" value="C:cell outer membrane"/>
    <property type="evidence" value="ECO:0007669"/>
    <property type="project" value="UniProtKB-SubCell"/>
</dbReference>
<evidence type="ECO:0000256" key="1">
    <source>
        <dbReference type="ARBA" id="ARBA00007734"/>
    </source>
</evidence>
<dbReference type="Proteomes" id="UP001249020">
    <property type="component" value="Unassembled WGS sequence"/>
</dbReference>
<comment type="similarity">
    <text evidence="8">In the C-terminal section; belongs to the transglycosylase Slt family.</text>
</comment>
<reference evidence="11 12" key="1">
    <citation type="submission" date="2023-09" db="EMBL/GenBank/DDBJ databases">
        <authorList>
            <person name="Rey-Velasco X."/>
        </authorList>
    </citation>
    <scope>NUCLEOTIDE SEQUENCE [LARGE SCALE GENOMIC DNA]</scope>
    <source>
        <strain evidence="11 12">W409</strain>
    </source>
</reference>
<dbReference type="PROSITE" id="PS00922">
    <property type="entry name" value="TRANSGLYCOSYLASE"/>
    <property type="match status" value="1"/>
</dbReference>
<comment type="domain">
    <text evidence="8">The N-terminal domain does not have lytic activity and probably modulates enzymatic activity. The C-terminal domain is the catalytic active domain.</text>
</comment>
<protein>
    <recommendedName>
        <fullName evidence="8">Membrane-bound lytic murein transglycosylase F</fullName>
        <ecNumber evidence="8">4.2.2.n1</ecNumber>
    </recommendedName>
    <alternativeName>
        <fullName evidence="8">Murein lyase F</fullName>
    </alternativeName>
</protein>
<dbReference type="GO" id="GO:0071555">
    <property type="term" value="P:cell wall organization"/>
    <property type="evidence" value="ECO:0007669"/>
    <property type="project" value="UniProtKB-KW"/>
</dbReference>
<dbReference type="EMBL" id="JAVRIE010000003">
    <property type="protein sequence ID" value="MDT0582757.1"/>
    <property type="molecule type" value="Genomic_DNA"/>
</dbReference>
<dbReference type="AlphaFoldDB" id="A0AAW8R347"/>
<organism evidence="11 12">
    <name type="scientific">Brumicola blandensis</name>
    <dbReference type="NCBI Taxonomy" id="3075611"/>
    <lineage>
        <taxon>Bacteria</taxon>
        <taxon>Pseudomonadati</taxon>
        <taxon>Pseudomonadota</taxon>
        <taxon>Gammaproteobacteria</taxon>
        <taxon>Alteromonadales</taxon>
        <taxon>Alteromonadaceae</taxon>
        <taxon>Brumicola</taxon>
    </lineage>
</organism>
<sequence length="521" mass="59614">MKKFSSPRIPSKPHLKWSSYSVPEFRKINAFGKYCLRLCITFSTLLFMSSCSQPQHASSLSSILQSGVLKVGSVYGRTTYYNGSTSPEGFEYELAQGFADYLGVRLEVYPYYSYRELLPQLENKQVDLIAANVTMTEQRKERYRFGPAYQSVNFELVYRKGRNRPRDIQQLEGDLTIVANDFYREPLSVFTQSDELPFWQETDEKDIEELLEMVSEDELDYTISDSNILAVARRRYPNLGIGFSVTDTLQIGWLLNKDTDDSLRAALIEYFGSLQANGQLSALEDKYFGHVKSFDYVDTRAFMRAVDKTLPTYKELFEAYAGDNDWRLLAAMSYQESHWDPKAKSPTGVRGLMMLTLATAKDMKVKSRLDPEQSISGGARYLSSLLRRIPARIQSPDRIWMALAAYNVGLGHLEDARKITERQGYNPDLWVDVKKHLPLLRQKKFYKSTRYGYARGDEAVNYVDNIRRYYDTLVWLEDQTQLPEIAPELPPEINSPPSSQKTESGSDAQSQTDSDSSTSSN</sequence>
<evidence type="ECO:0000259" key="10">
    <source>
        <dbReference type="SMART" id="SM00062"/>
    </source>
</evidence>
<dbReference type="InterPro" id="IPR000189">
    <property type="entry name" value="Transglyc_AS"/>
</dbReference>
<comment type="similarity">
    <text evidence="2">Belongs to the bacterial solute-binding protein 3 family.</text>
</comment>
<dbReference type="Pfam" id="PF00497">
    <property type="entry name" value="SBP_bac_3"/>
    <property type="match status" value="1"/>
</dbReference>
<accession>A0AAW8R347</accession>
<dbReference type="EC" id="4.2.2.n1" evidence="8"/>
<dbReference type="PANTHER" id="PTHR35936:SF32">
    <property type="entry name" value="MEMBRANE-BOUND LYTIC MUREIN TRANSGLYCOSYLASE F"/>
    <property type="match status" value="1"/>
</dbReference>
<dbReference type="SMART" id="SM00062">
    <property type="entry name" value="PBPb"/>
    <property type="match status" value="1"/>
</dbReference>
<dbReference type="CDD" id="cd01009">
    <property type="entry name" value="PBP2_YfhD_N"/>
    <property type="match status" value="1"/>
</dbReference>
<dbReference type="HAMAP" id="MF_02016">
    <property type="entry name" value="MltF"/>
    <property type="match status" value="1"/>
</dbReference>
<keyword evidence="4 8" id="KW-0472">Membrane</keyword>
<evidence type="ECO:0000256" key="8">
    <source>
        <dbReference type="HAMAP-Rule" id="MF_02016"/>
    </source>
</evidence>
<feature type="region of interest" description="LT domain" evidence="8">
    <location>
        <begin position="292"/>
        <end position="521"/>
    </location>
</feature>
<evidence type="ECO:0000256" key="7">
    <source>
        <dbReference type="ARBA" id="ARBA00023316"/>
    </source>
</evidence>
<evidence type="ECO:0000256" key="9">
    <source>
        <dbReference type="SAM" id="MobiDB-lite"/>
    </source>
</evidence>
<dbReference type="GO" id="GO:0016998">
    <property type="term" value="P:cell wall macromolecule catabolic process"/>
    <property type="evidence" value="ECO:0007669"/>
    <property type="project" value="UniProtKB-UniRule"/>
</dbReference>
<dbReference type="InterPro" id="IPR008258">
    <property type="entry name" value="Transglycosylase_SLT_dom_1"/>
</dbReference>
<evidence type="ECO:0000256" key="2">
    <source>
        <dbReference type="ARBA" id="ARBA00010333"/>
    </source>
</evidence>
<comment type="function">
    <text evidence="8">Murein-degrading enzyme that degrades murein glycan strands and insoluble, high-molecular weight murein sacculi, with the concomitant formation of a 1,6-anhydromuramoyl product. Lytic transglycosylases (LTs) play an integral role in the metabolism of the peptidoglycan (PG) sacculus. Their lytic action creates space within the PG sacculus to allow for its expansion as well as for the insertion of various structures such as secretion systems and flagella.</text>
</comment>
<dbReference type="Pfam" id="PF01464">
    <property type="entry name" value="SLT"/>
    <property type="match status" value="1"/>
</dbReference>
<feature type="region of interest" description="Disordered" evidence="9">
    <location>
        <begin position="485"/>
        <end position="521"/>
    </location>
</feature>
<dbReference type="GO" id="GO:0008933">
    <property type="term" value="F:peptidoglycan lytic transglycosylase activity"/>
    <property type="evidence" value="ECO:0007669"/>
    <property type="project" value="UniProtKB-UniRule"/>
</dbReference>
<dbReference type="Gene3D" id="1.10.530.10">
    <property type="match status" value="1"/>
</dbReference>
<name>A0AAW8R347_9ALTE</name>
<comment type="catalytic activity">
    <reaction evidence="8">
        <text>Exolytic cleavage of the (1-&gt;4)-beta-glycosidic linkage between N-acetylmuramic acid (MurNAc) and N-acetylglucosamine (GlcNAc) residues in peptidoglycan, from either the reducing or the non-reducing ends of the peptidoglycan chains, with concomitant formation of a 1,6-anhydrobond in the MurNAc residue.</text>
        <dbReference type="EC" id="4.2.2.n1"/>
    </reaction>
</comment>
<dbReference type="InterPro" id="IPR023346">
    <property type="entry name" value="Lysozyme-like_dom_sf"/>
</dbReference>
<gene>
    <name evidence="8 11" type="primary">mltF</name>
    <name evidence="11" type="ORF">RM544_09395</name>
</gene>
<dbReference type="InterPro" id="IPR001638">
    <property type="entry name" value="Solute-binding_3/MltF_N"/>
</dbReference>
<dbReference type="Gene3D" id="3.40.190.10">
    <property type="entry name" value="Periplasmic binding protein-like II"/>
    <property type="match status" value="2"/>
</dbReference>
<dbReference type="SUPFAM" id="SSF53955">
    <property type="entry name" value="Lysozyme-like"/>
    <property type="match status" value="1"/>
</dbReference>
<dbReference type="NCBIfam" id="NF008112">
    <property type="entry name" value="PRK10859.1"/>
    <property type="match status" value="1"/>
</dbReference>
<evidence type="ECO:0000256" key="4">
    <source>
        <dbReference type="ARBA" id="ARBA00023136"/>
    </source>
</evidence>
<keyword evidence="5 8" id="KW-0998">Cell outer membrane</keyword>
<dbReference type="PANTHER" id="PTHR35936">
    <property type="entry name" value="MEMBRANE-BOUND LYTIC MUREIN TRANSGLYCOSYLASE F"/>
    <property type="match status" value="1"/>
</dbReference>
<evidence type="ECO:0000313" key="12">
    <source>
        <dbReference type="Proteomes" id="UP001249020"/>
    </source>
</evidence>
<keyword evidence="6 8" id="KW-0456">Lyase</keyword>
<keyword evidence="3 8" id="KW-0732">Signal</keyword>
<dbReference type="InterPro" id="IPR023703">
    <property type="entry name" value="MltF"/>
</dbReference>
<evidence type="ECO:0000256" key="5">
    <source>
        <dbReference type="ARBA" id="ARBA00023237"/>
    </source>
</evidence>
<comment type="caution">
    <text evidence="8">Lacks conserved residue(s) required for the propagation of feature annotation.</text>
</comment>
<dbReference type="SUPFAM" id="SSF53850">
    <property type="entry name" value="Periplasmic binding protein-like II"/>
    <property type="match status" value="1"/>
</dbReference>
<proteinExistence type="inferred from homology"/>
<evidence type="ECO:0000313" key="11">
    <source>
        <dbReference type="EMBL" id="MDT0582757.1"/>
    </source>
</evidence>
<feature type="compositionally biased region" description="Low complexity" evidence="9">
    <location>
        <begin position="505"/>
        <end position="521"/>
    </location>
</feature>
<comment type="caution">
    <text evidence="11">The sequence shown here is derived from an EMBL/GenBank/DDBJ whole genome shotgun (WGS) entry which is preliminary data.</text>
</comment>
<keyword evidence="12" id="KW-1185">Reference proteome</keyword>
<dbReference type="FunFam" id="1.10.530.10:FF:000003">
    <property type="entry name" value="Membrane-bound lytic murein transglycosylase F"/>
    <property type="match status" value="1"/>
</dbReference>